<dbReference type="GO" id="GO:0016491">
    <property type="term" value="F:oxidoreductase activity"/>
    <property type="evidence" value="ECO:0007669"/>
    <property type="project" value="UniProtKB-KW"/>
</dbReference>
<dbReference type="STRING" id="1618023.UH38_02350"/>
<evidence type="ECO:0000313" key="4">
    <source>
        <dbReference type="EMBL" id="KJH73618.1"/>
    </source>
</evidence>
<dbReference type="EMBL" id="JYON01000001">
    <property type="protein sequence ID" value="KJH73618.1"/>
    <property type="molecule type" value="Genomic_DNA"/>
</dbReference>
<proteinExistence type="inferred from homology"/>
<dbReference type="CDD" id="cd05374">
    <property type="entry name" value="17beta-HSD-like_SDR_c"/>
    <property type="match status" value="1"/>
</dbReference>
<keyword evidence="5" id="KW-1185">Reference proteome</keyword>
<dbReference type="RefSeq" id="WP_045052970.1">
    <property type="nucleotide sequence ID" value="NZ_CAWMDP010000017.1"/>
</dbReference>
<evidence type="ECO:0000313" key="5">
    <source>
        <dbReference type="Proteomes" id="UP000032452"/>
    </source>
</evidence>
<dbReference type="SUPFAM" id="SSF51735">
    <property type="entry name" value="NAD(P)-binding Rossmann-fold domains"/>
    <property type="match status" value="1"/>
</dbReference>
<comment type="caution">
    <text evidence="4">The sequence shown here is derived from an EMBL/GenBank/DDBJ whole genome shotgun (WGS) entry which is preliminary data.</text>
</comment>
<comment type="similarity">
    <text evidence="1 3">Belongs to the short-chain dehydrogenases/reductases (SDR) family.</text>
</comment>
<name>A0A0D8ZXW1_9CYAN</name>
<dbReference type="PANTHER" id="PTHR44196">
    <property type="entry name" value="DEHYDROGENASE/REDUCTASE SDR FAMILY MEMBER 7B"/>
    <property type="match status" value="1"/>
</dbReference>
<dbReference type="PRINTS" id="PR00081">
    <property type="entry name" value="GDHRDH"/>
</dbReference>
<dbReference type="PROSITE" id="PS00061">
    <property type="entry name" value="ADH_SHORT"/>
    <property type="match status" value="1"/>
</dbReference>
<keyword evidence="2" id="KW-0560">Oxidoreductase</keyword>
<gene>
    <name evidence="4" type="ORF">UH38_02350</name>
</gene>
<evidence type="ECO:0000256" key="1">
    <source>
        <dbReference type="ARBA" id="ARBA00006484"/>
    </source>
</evidence>
<evidence type="ECO:0000256" key="2">
    <source>
        <dbReference type="ARBA" id="ARBA00023002"/>
    </source>
</evidence>
<dbReference type="Proteomes" id="UP000032452">
    <property type="component" value="Unassembled WGS sequence"/>
</dbReference>
<dbReference type="OrthoDB" id="9775296at2"/>
<protein>
    <submittedName>
        <fullName evidence="4">Short-chain dehydrogenase</fullName>
    </submittedName>
</protein>
<dbReference type="InterPro" id="IPR002347">
    <property type="entry name" value="SDR_fam"/>
</dbReference>
<dbReference type="Gene3D" id="3.40.50.720">
    <property type="entry name" value="NAD(P)-binding Rossmann-like Domain"/>
    <property type="match status" value="1"/>
</dbReference>
<dbReference type="InterPro" id="IPR036291">
    <property type="entry name" value="NAD(P)-bd_dom_sf"/>
</dbReference>
<dbReference type="InterPro" id="IPR020904">
    <property type="entry name" value="Sc_DH/Rdtase_CS"/>
</dbReference>
<dbReference type="PRINTS" id="PR00080">
    <property type="entry name" value="SDRFAMILY"/>
</dbReference>
<sequence length="299" mass="32646">MHNLSEQVVLVTGASAGIGTALAMLLAQKFPGIKLILAARNADKLEQVADLCRKAGAEVLVVPTDLEEIEQVENLAKTAIAHFGKVDALVNNAGYGQMGPLELIPNQAVERQFKTNVIGPLALIRAIVPMMRDAGGGRIINISSLGGRLAFPFGGMYSASKFALEALSDSLRMELEPFNIKVSVIEPGPVSTEFFIVAAQAVEDTVATPENTPYRAAFKHLEGLEQRTRSRAWTSERVAQVIIQALQSRNPQPRYIAATGGKFLLFMMTKVLPTKLVDKFWQRFYGINLVAQEWQNSPK</sequence>
<reference evidence="4 5" key="1">
    <citation type="submission" date="2015-02" db="EMBL/GenBank/DDBJ databases">
        <title>Draft genome of a novel marine cyanobacterium (Chroococcales) isolated from South Atlantic Ocean.</title>
        <authorList>
            <person name="Rigonato J."/>
            <person name="Alvarenga D.O."/>
            <person name="Branco L.H."/>
            <person name="Varani A.M."/>
            <person name="Brandini F.P."/>
            <person name="Fiore M.F."/>
        </authorList>
    </citation>
    <scope>NUCLEOTIDE SEQUENCE [LARGE SCALE GENOMIC DNA]</scope>
    <source>
        <strain evidence="4 5">CENA595</strain>
    </source>
</reference>
<organism evidence="4 5">
    <name type="scientific">Aliterella atlantica CENA595</name>
    <dbReference type="NCBI Taxonomy" id="1618023"/>
    <lineage>
        <taxon>Bacteria</taxon>
        <taxon>Bacillati</taxon>
        <taxon>Cyanobacteriota</taxon>
        <taxon>Cyanophyceae</taxon>
        <taxon>Chroococcidiopsidales</taxon>
        <taxon>Aliterellaceae</taxon>
        <taxon>Aliterella</taxon>
    </lineage>
</organism>
<evidence type="ECO:0000256" key="3">
    <source>
        <dbReference type="RuleBase" id="RU000363"/>
    </source>
</evidence>
<dbReference type="PATRIC" id="fig|1618023.3.peg.1728"/>
<dbReference type="PANTHER" id="PTHR44196:SF1">
    <property type="entry name" value="DEHYDROGENASE_REDUCTASE SDR FAMILY MEMBER 7B"/>
    <property type="match status" value="1"/>
</dbReference>
<dbReference type="GO" id="GO:0016020">
    <property type="term" value="C:membrane"/>
    <property type="evidence" value="ECO:0007669"/>
    <property type="project" value="TreeGrafter"/>
</dbReference>
<accession>A0A0D8ZXW1</accession>
<dbReference type="Pfam" id="PF00106">
    <property type="entry name" value="adh_short"/>
    <property type="match status" value="1"/>
</dbReference>
<dbReference type="AlphaFoldDB" id="A0A0D8ZXW1"/>